<reference evidence="2" key="1">
    <citation type="journal article" date="2021" name="J Fungi (Basel)">
        <title>Genomic and Metabolomic Analyses of the Marine Fungus Emericellopsis cladophorae: Insights into Saltwater Adaptability Mechanisms and Its Biosynthetic Potential.</title>
        <authorList>
            <person name="Goncalves M.F.M."/>
            <person name="Hilario S."/>
            <person name="Van de Peer Y."/>
            <person name="Esteves A.C."/>
            <person name="Alves A."/>
        </authorList>
    </citation>
    <scope>NUCLEOTIDE SEQUENCE</scope>
    <source>
        <strain evidence="2">MUM 19.33</strain>
    </source>
</reference>
<sequence>MASQTPKKRAVDLLTADQLRRKREGDKTAQRQRRERIRVQIELLQDQVAELRSRNRLLEEQLAKSIAPPAVINDTACKPGDTTNSVPPALVTAEQVALSGDKTSTSPAYASATSDSTFWSASDSNGTLLTDLDDPTPAESADWEEDLRLRPSIFQVLNENPLGFGFTVWSEPDFMSDNGLGGLPVEYAATVESASQRGKLNVPYSLDKRKNNDSQRSAYGAFGNLRNSDCALGTATAHQQQQPQLSSRFDNSSAQIEQKIPSNQ</sequence>
<dbReference type="AlphaFoldDB" id="A0A9Q0BBQ6"/>
<dbReference type="CDD" id="cd14686">
    <property type="entry name" value="bZIP"/>
    <property type="match status" value="1"/>
</dbReference>
<name>A0A9Q0BBQ6_9HYPO</name>
<evidence type="ECO:0008006" key="4">
    <source>
        <dbReference type="Google" id="ProtNLM"/>
    </source>
</evidence>
<dbReference type="EMBL" id="JAGIXG020000060">
    <property type="protein sequence ID" value="KAI6778745.1"/>
    <property type="molecule type" value="Genomic_DNA"/>
</dbReference>
<keyword evidence="3" id="KW-1185">Reference proteome</keyword>
<proteinExistence type="predicted"/>
<comment type="caution">
    <text evidence="2">The sequence shown here is derived from an EMBL/GenBank/DDBJ whole genome shotgun (WGS) entry which is preliminary data.</text>
</comment>
<feature type="region of interest" description="Disordered" evidence="1">
    <location>
        <begin position="1"/>
        <end position="33"/>
    </location>
</feature>
<dbReference type="Proteomes" id="UP001055219">
    <property type="component" value="Unassembled WGS sequence"/>
</dbReference>
<organism evidence="2 3">
    <name type="scientific">Emericellopsis cladophorae</name>
    <dbReference type="NCBI Taxonomy" id="2686198"/>
    <lineage>
        <taxon>Eukaryota</taxon>
        <taxon>Fungi</taxon>
        <taxon>Dikarya</taxon>
        <taxon>Ascomycota</taxon>
        <taxon>Pezizomycotina</taxon>
        <taxon>Sordariomycetes</taxon>
        <taxon>Hypocreomycetidae</taxon>
        <taxon>Hypocreales</taxon>
        <taxon>Bionectriaceae</taxon>
        <taxon>Emericellopsis</taxon>
    </lineage>
</organism>
<gene>
    <name evidence="2" type="ORF">J7T54_005848</name>
</gene>
<evidence type="ECO:0000256" key="1">
    <source>
        <dbReference type="SAM" id="MobiDB-lite"/>
    </source>
</evidence>
<evidence type="ECO:0000313" key="2">
    <source>
        <dbReference type="EMBL" id="KAI6778745.1"/>
    </source>
</evidence>
<feature type="region of interest" description="Disordered" evidence="1">
    <location>
        <begin position="233"/>
        <end position="264"/>
    </location>
</feature>
<accession>A0A9Q0BBQ6</accession>
<dbReference type="RefSeq" id="XP_051359601.1">
    <property type="nucleotide sequence ID" value="XM_051509376.1"/>
</dbReference>
<feature type="compositionally biased region" description="Polar residues" evidence="1">
    <location>
        <begin position="236"/>
        <end position="264"/>
    </location>
</feature>
<evidence type="ECO:0000313" key="3">
    <source>
        <dbReference type="Proteomes" id="UP001055219"/>
    </source>
</evidence>
<reference evidence="2" key="2">
    <citation type="submission" date="2022-07" db="EMBL/GenBank/DDBJ databases">
        <authorList>
            <person name="Goncalves M.F.M."/>
            <person name="Hilario S."/>
            <person name="Van De Peer Y."/>
            <person name="Esteves A.C."/>
            <person name="Alves A."/>
        </authorList>
    </citation>
    <scope>NUCLEOTIDE SEQUENCE</scope>
    <source>
        <strain evidence="2">MUM 19.33</strain>
    </source>
</reference>
<protein>
    <recommendedName>
        <fullName evidence="4">BZIP domain-containing protein</fullName>
    </recommendedName>
</protein>
<dbReference type="GeneID" id="75832331"/>